<evidence type="ECO:0000313" key="1">
    <source>
        <dbReference type="EMBL" id="CAB4240925.1"/>
    </source>
</evidence>
<reference evidence="1" key="1">
    <citation type="submission" date="2020-05" db="EMBL/GenBank/DDBJ databases">
        <authorList>
            <person name="Chiriac C."/>
            <person name="Salcher M."/>
            <person name="Ghai R."/>
            <person name="Kavagutti S V."/>
        </authorList>
    </citation>
    <scope>NUCLEOTIDE SEQUENCE</scope>
</reference>
<protein>
    <submittedName>
        <fullName evidence="1">Uncharacterized protein</fullName>
    </submittedName>
</protein>
<accession>A0A6J5TAQ0</accession>
<name>A0A6J5TAQ0_9CAUD</name>
<proteinExistence type="predicted"/>
<dbReference type="EMBL" id="LR797815">
    <property type="protein sequence ID" value="CAB4240925.1"/>
    <property type="molecule type" value="Genomic_DNA"/>
</dbReference>
<organism evidence="1">
    <name type="scientific">uncultured Caudovirales phage</name>
    <dbReference type="NCBI Taxonomy" id="2100421"/>
    <lineage>
        <taxon>Viruses</taxon>
        <taxon>Duplodnaviria</taxon>
        <taxon>Heunggongvirae</taxon>
        <taxon>Uroviricota</taxon>
        <taxon>Caudoviricetes</taxon>
        <taxon>Peduoviridae</taxon>
        <taxon>Maltschvirus</taxon>
        <taxon>Maltschvirus maltsch</taxon>
    </lineage>
</organism>
<sequence>MDPITSGLLVAASFISSTRQAKSQAKLQGASIKMEVEQARLQAAEQAYHRTRAFSENLSTNLALSSVGVGGTTGFLSAYGQSSENFQGDINSINTAARFAIAQGNAGMSANKAQRFAKNVDATVTATQLADQLGLFKMKAKGK</sequence>
<gene>
    <name evidence="1" type="ORF">UFOVP23_39</name>
</gene>